<sequence length="200" mass="22311">MMSECDVSRETLEKLQTYHDLIHKWNPTINLVSRASLAEIWERHIWDSAQIYDVAGNADHWADIGSGGGLPGIVVAILACEKHLGRHVTLIESDRRKATFLRTVIREVGLNASVIVSRIEDVPPLDADVLSARALADLPILLGFADRHVKAGGKSLFFKGQTWEKEVADARESWSFDLLAHKSKTNPQAAILEVKDIRRD</sequence>
<keyword evidence="2 4" id="KW-0808">Transferase</keyword>
<dbReference type="Proteomes" id="UP001138661">
    <property type="component" value="Unassembled WGS sequence"/>
</dbReference>
<dbReference type="EC" id="2.1.1.170" evidence="4"/>
<dbReference type="PANTHER" id="PTHR31760:SF0">
    <property type="entry name" value="S-ADENOSYL-L-METHIONINE-DEPENDENT METHYLTRANSFERASES SUPERFAMILY PROTEIN"/>
    <property type="match status" value="1"/>
</dbReference>
<organism evidence="5 6">
    <name type="scientific">Roseobacter insulae</name>
    <dbReference type="NCBI Taxonomy" id="2859783"/>
    <lineage>
        <taxon>Bacteria</taxon>
        <taxon>Pseudomonadati</taxon>
        <taxon>Pseudomonadota</taxon>
        <taxon>Alphaproteobacteria</taxon>
        <taxon>Rhodobacterales</taxon>
        <taxon>Roseobacteraceae</taxon>
        <taxon>Roseobacter</taxon>
    </lineage>
</organism>
<dbReference type="AlphaFoldDB" id="A0A9X1FTA6"/>
<comment type="caution">
    <text evidence="4">Lacks conserved residue(s) required for the propagation of feature annotation.</text>
</comment>
<accession>A0A9X1FTA6</accession>
<dbReference type="GO" id="GO:0005829">
    <property type="term" value="C:cytosol"/>
    <property type="evidence" value="ECO:0007669"/>
    <property type="project" value="TreeGrafter"/>
</dbReference>
<evidence type="ECO:0000256" key="1">
    <source>
        <dbReference type="ARBA" id="ARBA00022603"/>
    </source>
</evidence>
<reference evidence="5" key="1">
    <citation type="submission" date="2021-07" db="EMBL/GenBank/DDBJ databases">
        <title>Roseobacter insulae sp. nov., isolated from a tidal flat.</title>
        <authorList>
            <person name="Park S."/>
            <person name="Yoon J.-H."/>
        </authorList>
    </citation>
    <scope>NUCLEOTIDE SEQUENCE</scope>
    <source>
        <strain evidence="5">YSTF-M11</strain>
    </source>
</reference>
<dbReference type="PANTHER" id="PTHR31760">
    <property type="entry name" value="S-ADENOSYL-L-METHIONINE-DEPENDENT METHYLTRANSFERASES SUPERFAMILY PROTEIN"/>
    <property type="match status" value="1"/>
</dbReference>
<comment type="subcellular location">
    <subcellularLocation>
        <location evidence="4">Cytoplasm</location>
    </subcellularLocation>
</comment>
<feature type="binding site" evidence="4">
    <location>
        <position position="133"/>
    </location>
    <ligand>
        <name>S-adenosyl-L-methionine</name>
        <dbReference type="ChEBI" id="CHEBI:59789"/>
    </ligand>
</feature>
<dbReference type="EMBL" id="JAHXDN010000001">
    <property type="protein sequence ID" value="MBW4706720.1"/>
    <property type="molecule type" value="Genomic_DNA"/>
</dbReference>
<protein>
    <recommendedName>
        <fullName evidence="4">Ribosomal RNA small subunit methyltransferase G</fullName>
        <ecNumber evidence="4">2.1.1.170</ecNumber>
    </recommendedName>
    <alternativeName>
        <fullName evidence="4">16S rRNA 7-methylguanosine methyltransferase</fullName>
        <shortName evidence="4">16S rRNA m7G methyltransferase</shortName>
    </alternativeName>
</protein>
<keyword evidence="4" id="KW-0698">rRNA processing</keyword>
<dbReference type="NCBIfam" id="TIGR00138">
    <property type="entry name" value="rsmG_gidB"/>
    <property type="match status" value="1"/>
</dbReference>
<dbReference type="GO" id="GO:0070043">
    <property type="term" value="F:rRNA (guanine-N7-)-methyltransferase activity"/>
    <property type="evidence" value="ECO:0007669"/>
    <property type="project" value="UniProtKB-UniRule"/>
</dbReference>
<comment type="caution">
    <text evidence="5">The sequence shown here is derived from an EMBL/GenBank/DDBJ whole genome shotgun (WGS) entry which is preliminary data.</text>
</comment>
<keyword evidence="4" id="KW-0963">Cytoplasm</keyword>
<evidence type="ECO:0000256" key="4">
    <source>
        <dbReference type="HAMAP-Rule" id="MF_00074"/>
    </source>
</evidence>
<dbReference type="InterPro" id="IPR003682">
    <property type="entry name" value="rRNA_ssu_MeTfrase_G"/>
</dbReference>
<feature type="binding site" evidence="4">
    <location>
        <position position="65"/>
    </location>
    <ligand>
        <name>S-adenosyl-L-methionine</name>
        <dbReference type="ChEBI" id="CHEBI:59789"/>
    </ligand>
</feature>
<proteinExistence type="inferred from homology"/>
<name>A0A9X1FTA6_9RHOB</name>
<keyword evidence="6" id="KW-1185">Reference proteome</keyword>
<comment type="catalytic activity">
    <reaction evidence="4">
        <text>guanosine(527) in 16S rRNA + S-adenosyl-L-methionine = N(7)-methylguanosine(527) in 16S rRNA + S-adenosyl-L-homocysteine</text>
        <dbReference type="Rhea" id="RHEA:42732"/>
        <dbReference type="Rhea" id="RHEA-COMP:10209"/>
        <dbReference type="Rhea" id="RHEA-COMP:10210"/>
        <dbReference type="ChEBI" id="CHEBI:57856"/>
        <dbReference type="ChEBI" id="CHEBI:59789"/>
        <dbReference type="ChEBI" id="CHEBI:74269"/>
        <dbReference type="ChEBI" id="CHEBI:74480"/>
        <dbReference type="EC" id="2.1.1.170"/>
    </reaction>
</comment>
<comment type="similarity">
    <text evidence="4">Belongs to the methyltransferase superfamily. RNA methyltransferase RsmG family.</text>
</comment>
<evidence type="ECO:0000313" key="6">
    <source>
        <dbReference type="Proteomes" id="UP001138661"/>
    </source>
</evidence>
<evidence type="ECO:0000256" key="2">
    <source>
        <dbReference type="ARBA" id="ARBA00022679"/>
    </source>
</evidence>
<dbReference type="PIRSF" id="PIRSF003078">
    <property type="entry name" value="GidB"/>
    <property type="match status" value="1"/>
</dbReference>
<dbReference type="HAMAP" id="MF_00074">
    <property type="entry name" value="16SrRNA_methyltr_G"/>
    <property type="match status" value="1"/>
</dbReference>
<gene>
    <name evidence="4 5" type="primary">rsmG</name>
    <name evidence="5" type="ORF">KX928_02860</name>
</gene>
<dbReference type="Pfam" id="PF02527">
    <property type="entry name" value="GidB"/>
    <property type="match status" value="1"/>
</dbReference>
<evidence type="ECO:0000256" key="3">
    <source>
        <dbReference type="ARBA" id="ARBA00022691"/>
    </source>
</evidence>
<feature type="binding site" evidence="4">
    <location>
        <begin position="119"/>
        <end position="120"/>
    </location>
    <ligand>
        <name>S-adenosyl-L-methionine</name>
        <dbReference type="ChEBI" id="CHEBI:59789"/>
    </ligand>
</feature>
<evidence type="ECO:0000313" key="5">
    <source>
        <dbReference type="EMBL" id="MBW4706720.1"/>
    </source>
</evidence>
<comment type="function">
    <text evidence="4">Specifically methylates the N7 position of guanine in position 527 of 16S rRNA.</text>
</comment>
<keyword evidence="3 4" id="KW-0949">S-adenosyl-L-methionine</keyword>
<keyword evidence="1 4" id="KW-0489">Methyltransferase</keyword>
<feature type="binding site" evidence="4">
    <location>
        <position position="70"/>
    </location>
    <ligand>
        <name>S-adenosyl-L-methionine</name>
        <dbReference type="ChEBI" id="CHEBI:59789"/>
    </ligand>
</feature>